<evidence type="ECO:0000313" key="2">
    <source>
        <dbReference type="Proteomes" id="UP000823201"/>
    </source>
</evidence>
<comment type="caution">
    <text evidence="1">The sequence shown here is derived from an EMBL/GenBank/DDBJ whole genome shotgun (WGS) entry which is preliminary data.</text>
</comment>
<name>A0ABS2QAN4_9BACL</name>
<keyword evidence="2" id="KW-1185">Reference proteome</keyword>
<accession>A0ABS2QAN4</accession>
<dbReference type="EMBL" id="JAFBEV010000025">
    <property type="protein sequence ID" value="MBM7658864.1"/>
    <property type="molecule type" value="Genomic_DNA"/>
</dbReference>
<organism evidence="1 2">
    <name type="scientific">Sporolactobacillus spathodeae</name>
    <dbReference type="NCBI Taxonomy" id="1465502"/>
    <lineage>
        <taxon>Bacteria</taxon>
        <taxon>Bacillati</taxon>
        <taxon>Bacillota</taxon>
        <taxon>Bacilli</taxon>
        <taxon>Bacillales</taxon>
        <taxon>Sporolactobacillaceae</taxon>
        <taxon>Sporolactobacillus</taxon>
    </lineage>
</organism>
<protein>
    <submittedName>
        <fullName evidence="1">Uncharacterized protein</fullName>
    </submittedName>
</protein>
<dbReference type="Proteomes" id="UP000823201">
    <property type="component" value="Unassembled WGS sequence"/>
</dbReference>
<reference evidence="1 2" key="1">
    <citation type="submission" date="2021-01" db="EMBL/GenBank/DDBJ databases">
        <title>Genomic Encyclopedia of Type Strains, Phase IV (KMG-IV): sequencing the most valuable type-strain genomes for metagenomic binning, comparative biology and taxonomic classification.</title>
        <authorList>
            <person name="Goeker M."/>
        </authorList>
    </citation>
    <scope>NUCLEOTIDE SEQUENCE [LARGE SCALE GENOMIC DNA]</scope>
    <source>
        <strain evidence="1 2">DSM 100968</strain>
    </source>
</reference>
<proteinExistence type="predicted"/>
<gene>
    <name evidence="1" type="ORF">JOC27_002327</name>
</gene>
<evidence type="ECO:0000313" key="1">
    <source>
        <dbReference type="EMBL" id="MBM7658864.1"/>
    </source>
</evidence>
<sequence length="37" mass="4351">MWLKTKEEIESLVDDILNQTELIPSKNDTEDVEEETD</sequence>